<dbReference type="Gene3D" id="3.40.50.360">
    <property type="match status" value="1"/>
</dbReference>
<dbReference type="GO" id="GO:0010181">
    <property type="term" value="F:FMN binding"/>
    <property type="evidence" value="ECO:0007669"/>
    <property type="project" value="InterPro"/>
</dbReference>
<evidence type="ECO:0000313" key="4">
    <source>
        <dbReference type="Proteomes" id="UP000280586"/>
    </source>
</evidence>
<dbReference type="OrthoDB" id="307208at2"/>
<evidence type="ECO:0000313" key="3">
    <source>
        <dbReference type="EMBL" id="USS01547.1"/>
    </source>
</evidence>
<feature type="domain" description="Flavodoxin-like" evidence="1">
    <location>
        <begin position="4"/>
        <end position="163"/>
    </location>
</feature>
<evidence type="ECO:0000259" key="1">
    <source>
        <dbReference type="Pfam" id="PF12641"/>
    </source>
</evidence>
<dbReference type="KEGG" id="csep:CP523_11310"/>
<dbReference type="GeneID" id="303561271"/>
<dbReference type="EMBL" id="CP099799">
    <property type="protein sequence ID" value="USS01547.1"/>
    <property type="molecule type" value="Genomic_DNA"/>
</dbReference>
<dbReference type="Proteomes" id="UP000280586">
    <property type="component" value="Chromosome"/>
</dbReference>
<dbReference type="PANTHER" id="PTHR38030">
    <property type="entry name" value="PROTOPORPHYRINOGEN IX DEHYDROGENASE [MENAQUINONE]"/>
    <property type="match status" value="1"/>
</dbReference>
<protein>
    <submittedName>
        <fullName evidence="2 3">Flavodoxin</fullName>
    </submittedName>
</protein>
<name>A0A9N7PMD1_CLOSE</name>
<dbReference type="SUPFAM" id="SSF52218">
    <property type="entry name" value="Flavoproteins"/>
    <property type="match status" value="1"/>
</dbReference>
<dbReference type="RefSeq" id="WP_066673241.1">
    <property type="nucleotide sequence ID" value="NZ_CABMIZ010000001.1"/>
</dbReference>
<evidence type="ECO:0000313" key="5">
    <source>
        <dbReference type="Proteomes" id="UP001055437"/>
    </source>
</evidence>
<dbReference type="PANTHER" id="PTHR38030:SF2">
    <property type="entry name" value="PROTOPORPHYRINOGEN IX DEHYDROGENASE [QUINONE]"/>
    <property type="match status" value="1"/>
</dbReference>
<dbReference type="GO" id="GO:0016651">
    <property type="term" value="F:oxidoreductase activity, acting on NAD(P)H"/>
    <property type="evidence" value="ECO:0007669"/>
    <property type="project" value="UniProtKB-ARBA"/>
</dbReference>
<reference evidence="2 4" key="1">
    <citation type="submission" date="2017-09" db="EMBL/GenBank/DDBJ databases">
        <authorList>
            <person name="Thomas P."/>
            <person name="Seyboldt C."/>
        </authorList>
    </citation>
    <scope>NUCLEOTIDE SEQUENCE [LARGE SCALE GENOMIC DNA]</scope>
    <source>
        <strain evidence="2 4">DSM 7534</strain>
    </source>
</reference>
<dbReference type="GO" id="GO:0006783">
    <property type="term" value="P:heme biosynthetic process"/>
    <property type="evidence" value="ECO:0007669"/>
    <property type="project" value="TreeGrafter"/>
</dbReference>
<reference evidence="3" key="2">
    <citation type="submission" date="2022-06" db="EMBL/GenBank/DDBJ databases">
        <authorList>
            <person name="Holder M.E."/>
            <person name="Ajami N.J."/>
            <person name="Petrosino J.F."/>
        </authorList>
    </citation>
    <scope>NUCLEOTIDE SEQUENCE</scope>
    <source>
        <strain evidence="3">RMA 8861</strain>
    </source>
</reference>
<dbReference type="Pfam" id="PF12641">
    <property type="entry name" value="Flavodoxin_3"/>
    <property type="match status" value="1"/>
</dbReference>
<dbReference type="EMBL" id="CP023671">
    <property type="protein sequence ID" value="AYE34952.1"/>
    <property type="molecule type" value="Genomic_DNA"/>
</dbReference>
<evidence type="ECO:0000313" key="2">
    <source>
        <dbReference type="EMBL" id="AYE34952.1"/>
    </source>
</evidence>
<dbReference type="InterPro" id="IPR029039">
    <property type="entry name" value="Flavoprotein-like_sf"/>
</dbReference>
<dbReference type="AlphaFoldDB" id="A0A9N7PMD1"/>
<dbReference type="GO" id="GO:0070819">
    <property type="term" value="F:menaquinone-dependent protoporphyrinogen oxidase activity"/>
    <property type="evidence" value="ECO:0007669"/>
    <property type="project" value="TreeGrafter"/>
</dbReference>
<keyword evidence="5" id="KW-1185">Reference proteome</keyword>
<accession>A0A9N7PMD1</accession>
<organism evidence="2 4">
    <name type="scientific">Clostridium septicum</name>
    <dbReference type="NCBI Taxonomy" id="1504"/>
    <lineage>
        <taxon>Bacteria</taxon>
        <taxon>Bacillati</taxon>
        <taxon>Bacillota</taxon>
        <taxon>Clostridia</taxon>
        <taxon>Eubacteriales</taxon>
        <taxon>Clostridiaceae</taxon>
        <taxon>Clostridium</taxon>
    </lineage>
</organism>
<dbReference type="Proteomes" id="UP001055437">
    <property type="component" value="Chromosome"/>
</dbReference>
<dbReference type="InterPro" id="IPR008254">
    <property type="entry name" value="Flavodoxin/NO_synth"/>
</dbReference>
<sequence>MNILITYSSVTGNTKKLAEGIYRNLTKDSELNIEIDKISLTKNIEKYDAILVGYWVDKGAPNKEAEEFMKTIKNKKVGIFATLGAYPDSSYAFNSLLNGEEIIKEDNEVIGKYICQGAVSPKLIEIFKKLDSNSHHSITDEKLKRYKIAALHPNESEIKSAAILFKERLTII</sequence>
<proteinExistence type="predicted"/>
<gene>
    <name evidence="2" type="ORF">CP523_11310</name>
    <name evidence="3" type="ORF">NH397_03665</name>
</gene>
<dbReference type="InterPro" id="IPR052200">
    <property type="entry name" value="Protoporphyrinogen_IX_DH"/>
</dbReference>